<gene>
    <name evidence="1" type="ORF">HaLaN_31621</name>
</gene>
<sequence>MAWGQVEEGAAVPA</sequence>
<accession>A0A6A0AHG6</accession>
<evidence type="ECO:0000313" key="2">
    <source>
        <dbReference type="Proteomes" id="UP000485058"/>
    </source>
</evidence>
<dbReference type="EMBL" id="BLLF01006611">
    <property type="protein sequence ID" value="GFH32409.1"/>
    <property type="molecule type" value="Genomic_DNA"/>
</dbReference>
<reference evidence="1 2" key="1">
    <citation type="submission" date="2020-02" db="EMBL/GenBank/DDBJ databases">
        <title>Draft genome sequence of Haematococcus lacustris strain NIES-144.</title>
        <authorList>
            <person name="Morimoto D."/>
            <person name="Nakagawa S."/>
            <person name="Yoshida T."/>
            <person name="Sawayama S."/>
        </authorList>
    </citation>
    <scope>NUCLEOTIDE SEQUENCE [LARGE SCALE GENOMIC DNA]</scope>
    <source>
        <strain evidence="1 2">NIES-144</strain>
    </source>
</reference>
<protein>
    <submittedName>
        <fullName evidence="1">Uncharacterized protein</fullName>
    </submittedName>
</protein>
<organism evidence="1 2">
    <name type="scientific">Haematococcus lacustris</name>
    <name type="common">Green alga</name>
    <name type="synonym">Haematococcus pluvialis</name>
    <dbReference type="NCBI Taxonomy" id="44745"/>
    <lineage>
        <taxon>Eukaryota</taxon>
        <taxon>Viridiplantae</taxon>
        <taxon>Chlorophyta</taxon>
        <taxon>core chlorophytes</taxon>
        <taxon>Chlorophyceae</taxon>
        <taxon>CS clade</taxon>
        <taxon>Chlamydomonadales</taxon>
        <taxon>Haematococcaceae</taxon>
        <taxon>Haematococcus</taxon>
    </lineage>
</organism>
<comment type="caution">
    <text evidence="1">The sequence shown here is derived from an EMBL/GenBank/DDBJ whole genome shotgun (WGS) entry which is preliminary data.</text>
</comment>
<keyword evidence="2" id="KW-1185">Reference proteome</keyword>
<evidence type="ECO:0000313" key="1">
    <source>
        <dbReference type="EMBL" id="GFH32409.1"/>
    </source>
</evidence>
<name>A0A6A0AHG6_HAELA</name>
<proteinExistence type="predicted"/>
<feature type="non-terminal residue" evidence="1">
    <location>
        <position position="1"/>
    </location>
</feature>
<dbReference type="Proteomes" id="UP000485058">
    <property type="component" value="Unassembled WGS sequence"/>
</dbReference>